<dbReference type="InterPro" id="IPR000477">
    <property type="entry name" value="RT_dom"/>
</dbReference>
<dbReference type="Pfam" id="PF00078">
    <property type="entry name" value="RVT_1"/>
    <property type="match status" value="1"/>
</dbReference>
<dbReference type="AlphaFoldDB" id="A0A6A5A6Q2"/>
<dbReference type="Pfam" id="PF17919">
    <property type="entry name" value="RT_RNaseH_2"/>
    <property type="match status" value="1"/>
</dbReference>
<evidence type="ECO:0000259" key="2">
    <source>
        <dbReference type="Pfam" id="PF00078"/>
    </source>
</evidence>
<proteinExistence type="predicted"/>
<evidence type="ECO:0000259" key="3">
    <source>
        <dbReference type="Pfam" id="PF17919"/>
    </source>
</evidence>
<dbReference type="VEuPathDB" id="FungiDB:H257_09100"/>
<evidence type="ECO:0000313" key="4">
    <source>
        <dbReference type="EMBL" id="KAF0740969.1"/>
    </source>
</evidence>
<dbReference type="PANTHER" id="PTHR37984">
    <property type="entry name" value="PROTEIN CBG26694"/>
    <property type="match status" value="1"/>
</dbReference>
<accession>A0A6A5A6Q2</accession>
<dbReference type="GO" id="GO:0003824">
    <property type="term" value="F:catalytic activity"/>
    <property type="evidence" value="ECO:0007669"/>
    <property type="project" value="UniProtKB-KW"/>
</dbReference>
<reference evidence="4 5" key="1">
    <citation type="submission" date="2019-06" db="EMBL/GenBank/DDBJ databases">
        <title>Genomics analysis of Aphanomyces spp. identifies a new class of oomycete effector associated with host adaptation.</title>
        <authorList>
            <person name="Gaulin E."/>
        </authorList>
    </citation>
    <scope>NUCLEOTIDE SEQUENCE [LARGE SCALE GENOMIC DNA]</scope>
    <source>
        <strain evidence="4 5">E</strain>
    </source>
</reference>
<evidence type="ECO:0000313" key="5">
    <source>
        <dbReference type="Proteomes" id="UP000469452"/>
    </source>
</evidence>
<dbReference type="CDD" id="cd01647">
    <property type="entry name" value="RT_LTR"/>
    <property type="match status" value="1"/>
</dbReference>
<dbReference type="InterPro" id="IPR050951">
    <property type="entry name" value="Retrovirus_Pol_polyprotein"/>
</dbReference>
<dbReference type="EMBL" id="VJMI01014544">
    <property type="protein sequence ID" value="KAF0740969.1"/>
    <property type="molecule type" value="Genomic_DNA"/>
</dbReference>
<organism evidence="4 5">
    <name type="scientific">Aphanomyces astaci</name>
    <name type="common">Crayfish plague agent</name>
    <dbReference type="NCBI Taxonomy" id="112090"/>
    <lineage>
        <taxon>Eukaryota</taxon>
        <taxon>Sar</taxon>
        <taxon>Stramenopiles</taxon>
        <taxon>Oomycota</taxon>
        <taxon>Saprolegniomycetes</taxon>
        <taxon>Saprolegniales</taxon>
        <taxon>Verrucalvaceae</taxon>
        <taxon>Aphanomyces</taxon>
    </lineage>
</organism>
<dbReference type="Gene3D" id="3.30.70.270">
    <property type="match status" value="2"/>
</dbReference>
<dbReference type="PANTHER" id="PTHR37984:SF5">
    <property type="entry name" value="PROTEIN NYNRIN-LIKE"/>
    <property type="match status" value="1"/>
</dbReference>
<sequence>MSSFNAFVASLRAQEIRGIAMISIDEELDLLSTPTADDSVLPPPAKSQTWDSLCTNPFFDLLREFADVFPDEVPSRLPVDKGVQHEIDRLPGTKYCVTRQWPLPHEQVEAIAAFFAARKAAGYVRKIISTHSSPTFCVKKPNGKWHIVHAFNKLNSASIPAQTPIPRKNVIIDGMGRSSIFSTIDLRDGFYQILMRLDDEPKTAVSTPCGMLWERLVMPQGLSNAPTTLNRMVTAKFRALHDFAPSYFDDIYIHRQPLRTPRYTAATSARFSNVDEIPVLGDLVGVRGCRADPDKIQAIVDWPTPSSVNDLRRWLATYLHKYSANFADLAQPLFRLLVKNAPWVWEDSCQSSFDALKTSLQRAPILALPDFGRPFSVSVVCDASKFAIGCSLMQADVDGRAHPVSYQSRQLLQVERSYPVHALEILSMKYAFIKFRIYLLGSKPFVIYTDHASLRTATNSPHISQRME</sequence>
<feature type="domain" description="Reverse transcriptase" evidence="2">
    <location>
        <begin position="138"/>
        <end position="254"/>
    </location>
</feature>
<gene>
    <name evidence="4" type="ORF">AaE_008706</name>
</gene>
<comment type="caution">
    <text evidence="4">The sequence shown here is derived from an EMBL/GenBank/DDBJ whole genome shotgun (WGS) entry which is preliminary data.</text>
</comment>
<protein>
    <recommendedName>
        <fullName evidence="6">Reverse transcriptase domain-containing protein</fullName>
    </recommendedName>
</protein>
<dbReference type="Proteomes" id="UP000469452">
    <property type="component" value="Unassembled WGS sequence"/>
</dbReference>
<name>A0A6A5A6Q2_APHAT</name>
<evidence type="ECO:0000256" key="1">
    <source>
        <dbReference type="ARBA" id="ARBA00023268"/>
    </source>
</evidence>
<dbReference type="CDD" id="cd09274">
    <property type="entry name" value="RNase_HI_RT_Ty3"/>
    <property type="match status" value="1"/>
</dbReference>
<feature type="domain" description="Reverse transcriptase/retrotransposon-derived protein RNase H-like" evidence="3">
    <location>
        <begin position="345"/>
        <end position="446"/>
    </location>
</feature>
<dbReference type="InterPro" id="IPR041577">
    <property type="entry name" value="RT_RNaseH_2"/>
</dbReference>
<dbReference type="InterPro" id="IPR043128">
    <property type="entry name" value="Rev_trsase/Diguanyl_cyclase"/>
</dbReference>
<keyword evidence="1" id="KW-0511">Multifunctional enzyme</keyword>
<dbReference type="Gene3D" id="3.10.10.10">
    <property type="entry name" value="HIV Type 1 Reverse Transcriptase, subunit A, domain 1"/>
    <property type="match status" value="1"/>
</dbReference>
<evidence type="ECO:0008006" key="6">
    <source>
        <dbReference type="Google" id="ProtNLM"/>
    </source>
</evidence>
<dbReference type="FunFam" id="3.30.70.270:FF:000020">
    <property type="entry name" value="Transposon Tf2-6 polyprotein-like Protein"/>
    <property type="match status" value="1"/>
</dbReference>
<dbReference type="InterPro" id="IPR043502">
    <property type="entry name" value="DNA/RNA_pol_sf"/>
</dbReference>
<dbReference type="SUPFAM" id="SSF56672">
    <property type="entry name" value="DNA/RNA polymerases"/>
    <property type="match status" value="1"/>
</dbReference>